<dbReference type="EMBL" id="CP001700">
    <property type="protein sequence ID" value="ACU73145.1"/>
    <property type="molecule type" value="Genomic_DNA"/>
</dbReference>
<name>C7QJQ7_CATAD</name>
<dbReference type="InParanoid" id="C7QJQ7"/>
<dbReference type="GO" id="GO:0016301">
    <property type="term" value="F:kinase activity"/>
    <property type="evidence" value="ECO:0007669"/>
    <property type="project" value="UniProtKB-KW"/>
</dbReference>
<dbReference type="PANTHER" id="PTHR24421:SF61">
    <property type="entry name" value="OXYGEN SENSOR HISTIDINE KINASE NREB"/>
    <property type="match status" value="1"/>
</dbReference>
<gene>
    <name evidence="5" type="ordered locus">Caci_4281</name>
</gene>
<feature type="transmembrane region" description="Helical" evidence="4">
    <location>
        <begin position="52"/>
        <end position="73"/>
    </location>
</feature>
<dbReference type="InterPro" id="IPR050482">
    <property type="entry name" value="Sensor_HK_TwoCompSys"/>
</dbReference>
<keyword evidence="4" id="KW-0812">Transmembrane</keyword>
<dbReference type="InterPro" id="IPR036890">
    <property type="entry name" value="HATPase_C_sf"/>
</dbReference>
<dbReference type="STRING" id="479433.Caci_4281"/>
<evidence type="ECO:0000313" key="6">
    <source>
        <dbReference type="Proteomes" id="UP000000851"/>
    </source>
</evidence>
<sequence>METPVTAGVEDGLHIERHVGAVLTAVAVTARAVALVSAVISLVVGLQERQFAHARLAVVAYVAVGLWSLIYLARARGGPPALWASTIDIAVLAAAMPALRVAGRPGYFDNVSNSALEPFVSAVLVGVAIHASTRRTLVACAVLGASYLATVTTHLSVVKVTNAGGDLAWLIGIALVCLVGARRLHRAAAAVGAGARSVVTEREQLAEDRGRDLERRRQLEGQRRRHLELHDGPLALLTAMSRPAPVGHPDARVRERCAANADLLRGLLSEEDDTGCESVPELRLGLVGAGADCAALGLRVRFQFGSLPAQVPEPVVEAMCGATRAALNNVLAHAGTRTAWVTVDAAADNAEAVTVDIVDCGSGFDPGTTAAGVGLPAAIGGRMAEVGGAAGVDSVPGNGTWVRLRWPA</sequence>
<feature type="transmembrane region" description="Helical" evidence="4">
    <location>
        <begin position="21"/>
        <end position="46"/>
    </location>
</feature>
<dbReference type="KEGG" id="cai:Caci_4281"/>
<evidence type="ECO:0000256" key="4">
    <source>
        <dbReference type="SAM" id="Phobius"/>
    </source>
</evidence>
<keyword evidence="1" id="KW-0808">Transferase</keyword>
<dbReference type="GO" id="GO:0000160">
    <property type="term" value="P:phosphorelay signal transduction system"/>
    <property type="evidence" value="ECO:0007669"/>
    <property type="project" value="UniProtKB-KW"/>
</dbReference>
<keyword evidence="2 5" id="KW-0418">Kinase</keyword>
<dbReference type="AlphaFoldDB" id="C7QJQ7"/>
<dbReference type="Proteomes" id="UP000000851">
    <property type="component" value="Chromosome"/>
</dbReference>
<organism evidence="5 6">
    <name type="scientific">Catenulispora acidiphila (strain DSM 44928 / JCM 14897 / NBRC 102108 / NRRL B-24433 / ID139908)</name>
    <dbReference type="NCBI Taxonomy" id="479433"/>
    <lineage>
        <taxon>Bacteria</taxon>
        <taxon>Bacillati</taxon>
        <taxon>Actinomycetota</taxon>
        <taxon>Actinomycetes</taxon>
        <taxon>Catenulisporales</taxon>
        <taxon>Catenulisporaceae</taxon>
        <taxon>Catenulispora</taxon>
    </lineage>
</organism>
<keyword evidence="6" id="KW-1185">Reference proteome</keyword>
<reference evidence="5 6" key="1">
    <citation type="journal article" date="2009" name="Stand. Genomic Sci.">
        <title>Complete genome sequence of Catenulispora acidiphila type strain (ID 139908).</title>
        <authorList>
            <person name="Copeland A."/>
            <person name="Lapidus A."/>
            <person name="Glavina Del Rio T."/>
            <person name="Nolan M."/>
            <person name="Lucas S."/>
            <person name="Chen F."/>
            <person name="Tice H."/>
            <person name="Cheng J.F."/>
            <person name="Bruce D."/>
            <person name="Goodwin L."/>
            <person name="Pitluck S."/>
            <person name="Mikhailova N."/>
            <person name="Pati A."/>
            <person name="Ivanova N."/>
            <person name="Mavromatis K."/>
            <person name="Chen A."/>
            <person name="Palaniappan K."/>
            <person name="Chain P."/>
            <person name="Land M."/>
            <person name="Hauser L."/>
            <person name="Chang Y.J."/>
            <person name="Jeffries C.D."/>
            <person name="Chertkov O."/>
            <person name="Brettin T."/>
            <person name="Detter J.C."/>
            <person name="Han C."/>
            <person name="Ali Z."/>
            <person name="Tindall B.J."/>
            <person name="Goker M."/>
            <person name="Bristow J."/>
            <person name="Eisen J.A."/>
            <person name="Markowitz V."/>
            <person name="Hugenholtz P."/>
            <person name="Kyrpides N.C."/>
            <person name="Klenk H.P."/>
        </authorList>
    </citation>
    <scope>NUCLEOTIDE SEQUENCE [LARGE SCALE GENOMIC DNA]</scope>
    <source>
        <strain evidence="6">DSM 44928 / JCM 14897 / NBRC 102108 / NRRL B-24433 / ID139908</strain>
    </source>
</reference>
<evidence type="ECO:0000256" key="1">
    <source>
        <dbReference type="ARBA" id="ARBA00022679"/>
    </source>
</evidence>
<keyword evidence="4" id="KW-1133">Transmembrane helix</keyword>
<keyword evidence="3" id="KW-0902">Two-component regulatory system</keyword>
<dbReference type="Gene3D" id="3.30.565.10">
    <property type="entry name" value="Histidine kinase-like ATPase, C-terminal domain"/>
    <property type="match status" value="1"/>
</dbReference>
<keyword evidence="4" id="KW-0472">Membrane</keyword>
<evidence type="ECO:0000256" key="3">
    <source>
        <dbReference type="ARBA" id="ARBA00023012"/>
    </source>
</evidence>
<dbReference type="eggNOG" id="COG4585">
    <property type="taxonomic scope" value="Bacteria"/>
</dbReference>
<dbReference type="SUPFAM" id="SSF55874">
    <property type="entry name" value="ATPase domain of HSP90 chaperone/DNA topoisomerase II/histidine kinase"/>
    <property type="match status" value="1"/>
</dbReference>
<protein>
    <submittedName>
        <fullName evidence="5">Putative signal transduction histidine kinase</fullName>
    </submittedName>
</protein>
<proteinExistence type="predicted"/>
<dbReference type="PANTHER" id="PTHR24421">
    <property type="entry name" value="NITRATE/NITRITE SENSOR PROTEIN NARX-RELATED"/>
    <property type="match status" value="1"/>
</dbReference>
<accession>C7QJQ7</accession>
<evidence type="ECO:0000256" key="2">
    <source>
        <dbReference type="ARBA" id="ARBA00022777"/>
    </source>
</evidence>
<evidence type="ECO:0000313" key="5">
    <source>
        <dbReference type="EMBL" id="ACU73145.1"/>
    </source>
</evidence>
<dbReference type="HOGENOM" id="CLU_701665_0_0_11"/>